<reference evidence="2" key="1">
    <citation type="submission" date="2015-08" db="EMBL/GenBank/DDBJ databases">
        <authorList>
            <person name="Babu N.S."/>
            <person name="Beckwith C.J."/>
            <person name="Beseler K.G."/>
            <person name="Brison A."/>
            <person name="Carone J.V."/>
            <person name="Caskin T.P."/>
            <person name="Diamond M."/>
            <person name="Durham M.E."/>
            <person name="Foxe J.M."/>
            <person name="Go M."/>
            <person name="Henderson B.A."/>
            <person name="Jones I.B."/>
            <person name="McGettigan J.A."/>
            <person name="Micheletti S.J."/>
            <person name="Nasrallah M.E."/>
            <person name="Ortiz D."/>
            <person name="Piller C.R."/>
            <person name="Privatt S.R."/>
            <person name="Schneider S.L."/>
            <person name="Sharp S."/>
            <person name="Smith T.C."/>
            <person name="Stanton J.D."/>
            <person name="Ullery H.E."/>
            <person name="Wilson R.J."/>
            <person name="Serrano M.G."/>
            <person name="Buck G."/>
            <person name="Lee V."/>
            <person name="Wang Y."/>
            <person name="Carvalho R."/>
            <person name="Voegtly L."/>
            <person name="Shi R."/>
            <person name="Duckworth R."/>
            <person name="Johnson A."/>
            <person name="Loviza R."/>
            <person name="Walstead R."/>
            <person name="Shah Z."/>
            <person name="Kiflezghi M."/>
            <person name="Wade K."/>
            <person name="Ball S.L."/>
            <person name="Bradley K.W."/>
            <person name="Asai D.J."/>
            <person name="Bowman C.A."/>
            <person name="Russell D.A."/>
            <person name="Pope W.H."/>
            <person name="Jacobs-Sera D."/>
            <person name="Hendrix R.W."/>
            <person name="Hatfull G.F."/>
        </authorList>
    </citation>
    <scope>NUCLEOTIDE SEQUENCE</scope>
    <source>
        <strain evidence="2">WAC2288</strain>
    </source>
</reference>
<dbReference type="EMBL" id="KJ159185">
    <property type="protein sequence ID" value="AKA59087.1"/>
    <property type="molecule type" value="Genomic_DNA"/>
</dbReference>
<feature type="domain" description="dTDP-4-dehydro-6-deoxy-alpha-D-glucopyranose 2,3-dehydratase" evidence="1">
    <location>
        <begin position="257"/>
        <end position="459"/>
    </location>
</feature>
<proteinExistence type="predicted"/>
<protein>
    <submittedName>
        <fullName evidence="2">NDP-hexose 2,3-dehydratase</fullName>
    </submittedName>
</protein>
<organism evidence="2">
    <name type="scientific">Streptomyces sp. WAC2288</name>
    <dbReference type="NCBI Taxonomy" id="1582798"/>
    <lineage>
        <taxon>Bacteria</taxon>
        <taxon>Bacillati</taxon>
        <taxon>Actinomycetota</taxon>
        <taxon>Actinomycetes</taxon>
        <taxon>Kitasatosporales</taxon>
        <taxon>Streptomycetaceae</taxon>
        <taxon>Streptomyces</taxon>
    </lineage>
</organism>
<dbReference type="AlphaFoldDB" id="A0A1I9J6F1"/>
<feature type="domain" description="dTDP-4-dehydro-6-deoxy-alpha-D-glucopyranose 2,3-dehydratase" evidence="1">
    <location>
        <begin position="36"/>
        <end position="238"/>
    </location>
</feature>
<dbReference type="Pfam" id="PF03559">
    <property type="entry name" value="Hexose_dehydrat"/>
    <property type="match status" value="2"/>
</dbReference>
<dbReference type="GO" id="GO:0016829">
    <property type="term" value="F:lyase activity"/>
    <property type="evidence" value="ECO:0007669"/>
    <property type="project" value="InterPro"/>
</dbReference>
<dbReference type="Gene3D" id="3.90.79.40">
    <property type="entry name" value="EvaA sugar 2,3-dehydratase subunit"/>
    <property type="match status" value="2"/>
</dbReference>
<dbReference type="InterPro" id="IPR038153">
    <property type="entry name" value="EvaA-like_sf"/>
</dbReference>
<sequence>MPPTTGLGVLRHEDPRLLERLEESAGVTEGGATSAEQFEKWFSARCAAQVHEVTPIPFAEMRSWSFAEGTGNLVHDSGRFFSVAGLNVEVGEGPVRTWSQPIILQREIGVLGIAVREINGVLHFLMQAKAEPGNPNGVQLSPTVQATKSNYTGVHQGRKVPYLEHFVGVEPRQVLADVLQSEHGSWFYRKRNRNMLVEVGQEVEAGEDFCWLTLGQLHEQLAIDHRVNMDARTVLSCLPGIGTGGLTDRGNGLHTASELLNWITNSQATYDLDTTLVGLTDLPGWRRSEWTISHERDLFFSVNAVEVVANSREVTGWTQPLIQPHGVGVTALLVKRIGGVPHALLHARVEPGYLDTIELAPTIQGTPENHEYVRGAVHEQLRDFPGLCERGRVLFDTELSEEGGRFYHSRSRYVIVEVGPDHPEEEPPGFRWMTLPQITWLLQHRHYLNVQARTLIAALRTCVA</sequence>
<name>A0A1I9J6F1_9ACTN</name>
<evidence type="ECO:0000313" key="2">
    <source>
        <dbReference type="EMBL" id="AKA59087.1"/>
    </source>
</evidence>
<evidence type="ECO:0000259" key="1">
    <source>
        <dbReference type="Pfam" id="PF03559"/>
    </source>
</evidence>
<accession>A0A1I9J6F1</accession>
<dbReference type="InterPro" id="IPR005212">
    <property type="entry name" value="EvaA-like"/>
</dbReference>
<reference evidence="2" key="2">
    <citation type="journal article" date="2016" name="Cell Chem. Biol.">
        <title>Discovery of Ibomycin, a Complex Macrolactone that Exerts Antifungal Activity by Impeding Endocytic Trafficking and Membrane Function.</title>
        <authorList>
            <person name="Robbins N."/>
            <person name="Spitzer M."/>
            <person name="Wang W."/>
            <person name="Waglechner N."/>
            <person name="Patel D.J."/>
            <person name="O'Brien J.S."/>
            <person name="Ejim L."/>
            <person name="Ejim O."/>
            <person name="Tyers M."/>
            <person name="Wright G.D."/>
        </authorList>
    </citation>
    <scope>NUCLEOTIDE SEQUENCE</scope>
    <source>
        <strain evidence="2">WAC2288</strain>
    </source>
</reference>